<sequence length="454" mass="48309">MNVTSAGIGSGLDLEGIIEAYINAEAIPHELRLQNKEKRITTELSGVGQFKSALSNFQSVLKKLGSPEDFNKQISASSSDAVEVTTNGYASNGSFAIEVEQLAQGSRRQSTAFAASTDTVGTGTLTFSAGANTFDVNVDGTDDLSAIRDKINEQSGNFGVTANIINVQSGSYLVFNSSVSGDANNMTISSSDASLDAISTNTTQGVNDIAKSARAYVDGNLVEQDTNEFKNIIEDVTFTAKAENMGNPATISISQDEENGSKLVNEFVDAYNALRGTLDVLGNAENGALAFDANVRQVKAQLNSIVTESVSGLTGVHKGLSDIGVTIDKTGRLEVNPVSIGTMKSGTERLEDALKFNLEEVGEIFASSNGVSSKLTTLIESYNGSNGTLTLRNTELSKQASGIRDEYSALETRLRDYEDRLRRQFSYLDSTVASYNATGSWLASTLESMQPKKS</sequence>
<keyword evidence="4 5" id="KW-0975">Bacterial flagellum</keyword>
<evidence type="ECO:0000256" key="3">
    <source>
        <dbReference type="ARBA" id="ARBA00023054"/>
    </source>
</evidence>
<evidence type="ECO:0000259" key="6">
    <source>
        <dbReference type="Pfam" id="PF02465"/>
    </source>
</evidence>
<dbReference type="GO" id="GO:0007155">
    <property type="term" value="P:cell adhesion"/>
    <property type="evidence" value="ECO:0007669"/>
    <property type="project" value="InterPro"/>
</dbReference>
<proteinExistence type="inferred from homology"/>
<feature type="domain" description="Flagellar hook-associated protein 2 C-terminal" evidence="7">
    <location>
        <begin position="210"/>
        <end position="437"/>
    </location>
</feature>
<keyword evidence="5" id="KW-0964">Secreted</keyword>
<accession>A0A7X0NK05</accession>
<dbReference type="EMBL" id="JACHHU010000035">
    <property type="protein sequence ID" value="MBB6544716.1"/>
    <property type="molecule type" value="Genomic_DNA"/>
</dbReference>
<dbReference type="Proteomes" id="UP000537141">
    <property type="component" value="Unassembled WGS sequence"/>
</dbReference>
<reference evidence="8 9" key="1">
    <citation type="submission" date="2020-08" db="EMBL/GenBank/DDBJ databases">
        <title>Genomic Encyclopedia of Type Strains, Phase IV (KMG-IV): sequencing the most valuable type-strain genomes for metagenomic binning, comparative biology and taxonomic classification.</title>
        <authorList>
            <person name="Goeker M."/>
        </authorList>
    </citation>
    <scope>NUCLEOTIDE SEQUENCE [LARGE SCALE GENOMIC DNA]</scope>
    <source>
        <strain evidence="8 9">DSM 26287</strain>
    </source>
</reference>
<comment type="caution">
    <text evidence="8">The sequence shown here is derived from an EMBL/GenBank/DDBJ whole genome shotgun (WGS) entry which is preliminary data.</text>
</comment>
<evidence type="ECO:0000256" key="4">
    <source>
        <dbReference type="ARBA" id="ARBA00023143"/>
    </source>
</evidence>
<dbReference type="GO" id="GO:0009421">
    <property type="term" value="C:bacterial-type flagellum filament cap"/>
    <property type="evidence" value="ECO:0007669"/>
    <property type="project" value="InterPro"/>
</dbReference>
<dbReference type="GO" id="GO:0009424">
    <property type="term" value="C:bacterial-type flagellum hook"/>
    <property type="evidence" value="ECO:0007669"/>
    <property type="project" value="UniProtKB-UniRule"/>
</dbReference>
<keyword evidence="8" id="KW-0282">Flagellum</keyword>
<dbReference type="GO" id="GO:0071973">
    <property type="term" value="P:bacterial-type flagellum-dependent cell motility"/>
    <property type="evidence" value="ECO:0007669"/>
    <property type="project" value="TreeGrafter"/>
</dbReference>
<dbReference type="InterPro" id="IPR040026">
    <property type="entry name" value="FliD"/>
</dbReference>
<evidence type="ECO:0000256" key="2">
    <source>
        <dbReference type="ARBA" id="ARBA00011255"/>
    </source>
</evidence>
<evidence type="ECO:0000256" key="1">
    <source>
        <dbReference type="ARBA" id="ARBA00009764"/>
    </source>
</evidence>
<feature type="domain" description="Flagellar hook-associated protein 2 N-terminal" evidence="6">
    <location>
        <begin position="10"/>
        <end position="105"/>
    </location>
</feature>
<comment type="similarity">
    <text evidence="1 5">Belongs to the FliD family.</text>
</comment>
<dbReference type="Pfam" id="PF02465">
    <property type="entry name" value="FliD_N"/>
    <property type="match status" value="1"/>
</dbReference>
<protein>
    <recommendedName>
        <fullName evidence="5">Flagellar hook-associated protein 2</fullName>
        <shortName evidence="5">HAP2</shortName>
    </recommendedName>
    <alternativeName>
        <fullName evidence="5">Flagellar cap protein</fullName>
    </alternativeName>
</protein>
<keyword evidence="8" id="KW-0969">Cilium</keyword>
<dbReference type="InterPro" id="IPR010809">
    <property type="entry name" value="FliD_C"/>
</dbReference>
<evidence type="ECO:0000256" key="5">
    <source>
        <dbReference type="RuleBase" id="RU362066"/>
    </source>
</evidence>
<evidence type="ECO:0000259" key="7">
    <source>
        <dbReference type="Pfam" id="PF07195"/>
    </source>
</evidence>
<name>A0A7X0NK05_9GAMM</name>
<dbReference type="InterPro" id="IPR010810">
    <property type="entry name" value="Flagellin_hook_IN_motif"/>
</dbReference>
<gene>
    <name evidence="8" type="ORF">HNQ55_003249</name>
</gene>
<dbReference type="PANTHER" id="PTHR30288">
    <property type="entry name" value="FLAGELLAR CAP/ASSEMBLY PROTEIN FLID"/>
    <property type="match status" value="1"/>
</dbReference>
<dbReference type="InterPro" id="IPR003481">
    <property type="entry name" value="FliD_N"/>
</dbReference>
<dbReference type="Pfam" id="PF07196">
    <property type="entry name" value="Flagellin_IN"/>
    <property type="match status" value="1"/>
</dbReference>
<comment type="subunit">
    <text evidence="2 5">Homopentamer.</text>
</comment>
<comment type="function">
    <text evidence="5">Required for morphogenesis and for the elongation of the flagellar filament by facilitating polymerization of the flagellin monomers at the tip of growing filament. Forms a capping structure, which prevents flagellin subunits (transported through the central channel of the flagellum) from leaking out without polymerization at the distal end.</text>
</comment>
<dbReference type="Pfam" id="PF07195">
    <property type="entry name" value="FliD_C"/>
    <property type="match status" value="1"/>
</dbReference>
<organism evidence="8 9">
    <name type="scientific">Thalassotalea piscium</name>
    <dbReference type="NCBI Taxonomy" id="1230533"/>
    <lineage>
        <taxon>Bacteria</taxon>
        <taxon>Pseudomonadati</taxon>
        <taxon>Pseudomonadota</taxon>
        <taxon>Gammaproteobacteria</taxon>
        <taxon>Alteromonadales</taxon>
        <taxon>Colwelliaceae</taxon>
        <taxon>Thalassotalea</taxon>
    </lineage>
</organism>
<dbReference type="AlphaFoldDB" id="A0A7X0NK05"/>
<dbReference type="RefSeq" id="WP_184426099.1">
    <property type="nucleotide sequence ID" value="NZ_AP027362.1"/>
</dbReference>
<dbReference type="GO" id="GO:0005576">
    <property type="term" value="C:extracellular region"/>
    <property type="evidence" value="ECO:0007669"/>
    <property type="project" value="UniProtKB-SubCell"/>
</dbReference>
<evidence type="ECO:0000313" key="8">
    <source>
        <dbReference type="EMBL" id="MBB6544716.1"/>
    </source>
</evidence>
<keyword evidence="3" id="KW-0175">Coiled coil</keyword>
<evidence type="ECO:0000313" key="9">
    <source>
        <dbReference type="Proteomes" id="UP000537141"/>
    </source>
</evidence>
<dbReference type="PANTHER" id="PTHR30288:SF0">
    <property type="entry name" value="FLAGELLAR HOOK-ASSOCIATED PROTEIN 2"/>
    <property type="match status" value="1"/>
</dbReference>
<keyword evidence="9" id="KW-1185">Reference proteome</keyword>
<keyword evidence="8" id="KW-0966">Cell projection</keyword>
<comment type="subcellular location">
    <subcellularLocation>
        <location evidence="5">Secreted</location>
    </subcellularLocation>
    <subcellularLocation>
        <location evidence="5">Bacterial flagellum</location>
    </subcellularLocation>
</comment>